<organism evidence="1 2">
    <name type="scientific">Durusdinium trenchii</name>
    <dbReference type="NCBI Taxonomy" id="1381693"/>
    <lineage>
        <taxon>Eukaryota</taxon>
        <taxon>Sar</taxon>
        <taxon>Alveolata</taxon>
        <taxon>Dinophyceae</taxon>
        <taxon>Suessiales</taxon>
        <taxon>Symbiodiniaceae</taxon>
        <taxon>Durusdinium</taxon>
    </lineage>
</organism>
<comment type="caution">
    <text evidence="1">The sequence shown here is derived from an EMBL/GenBank/DDBJ whole genome shotgun (WGS) entry which is preliminary data.</text>
</comment>
<keyword evidence="2" id="KW-1185">Reference proteome</keyword>
<accession>A0ABP0Q194</accession>
<dbReference type="Proteomes" id="UP001642484">
    <property type="component" value="Unassembled WGS sequence"/>
</dbReference>
<proteinExistence type="predicted"/>
<name>A0ABP0Q194_9DINO</name>
<evidence type="ECO:0000313" key="2">
    <source>
        <dbReference type="Proteomes" id="UP001642484"/>
    </source>
</evidence>
<reference evidence="1 2" key="1">
    <citation type="submission" date="2024-02" db="EMBL/GenBank/DDBJ databases">
        <authorList>
            <person name="Chen Y."/>
            <person name="Shah S."/>
            <person name="Dougan E. K."/>
            <person name="Thang M."/>
            <person name="Chan C."/>
        </authorList>
    </citation>
    <scope>NUCLEOTIDE SEQUENCE [LARGE SCALE GENOMIC DNA]</scope>
</reference>
<gene>
    <name evidence="1" type="ORF">CCMP2556_LOCUS40085</name>
</gene>
<sequence length="205" mass="23022">MYASPNSGAVRHRIPSICIQSAGYFDATHFAQRCNISFKVASGLALIPQYFCWSERHRLGCRSQDTNKDFSDESSEETDATPRIQLWRCLMESEYHTLGNLSKSLHLSAAALRLHLEHVMKQAQGLKKKSLNWRERRHIPPDCDASSVRLKVFPSTCPSCDWEAKSAAKRIMGVKVCKRCGSRAMSPVLLSMVCKKIQHGPGNNS</sequence>
<evidence type="ECO:0000313" key="1">
    <source>
        <dbReference type="EMBL" id="CAK9082030.1"/>
    </source>
</evidence>
<dbReference type="EMBL" id="CAXAMN010023906">
    <property type="protein sequence ID" value="CAK9082030.1"/>
    <property type="molecule type" value="Genomic_DNA"/>
</dbReference>
<protein>
    <submittedName>
        <fullName evidence="1">Uncharacterized protein</fullName>
    </submittedName>
</protein>